<keyword evidence="3" id="KW-1185">Reference proteome</keyword>
<name>A0ABN3LIE3_9ACTN</name>
<evidence type="ECO:0000313" key="2">
    <source>
        <dbReference type="EMBL" id="GAA2484863.1"/>
    </source>
</evidence>
<dbReference type="EMBL" id="BAAATA010000009">
    <property type="protein sequence ID" value="GAA2484863.1"/>
    <property type="molecule type" value="Genomic_DNA"/>
</dbReference>
<dbReference type="RefSeq" id="WP_344382942.1">
    <property type="nucleotide sequence ID" value="NZ_BAAATA010000009.1"/>
</dbReference>
<dbReference type="Proteomes" id="UP001501358">
    <property type="component" value="Unassembled WGS sequence"/>
</dbReference>
<evidence type="ECO:0000256" key="1">
    <source>
        <dbReference type="SAM" id="MobiDB-lite"/>
    </source>
</evidence>
<organism evidence="2 3">
    <name type="scientific">Streptomyces thermolineatus</name>
    <dbReference type="NCBI Taxonomy" id="44033"/>
    <lineage>
        <taxon>Bacteria</taxon>
        <taxon>Bacillati</taxon>
        <taxon>Actinomycetota</taxon>
        <taxon>Actinomycetes</taxon>
        <taxon>Kitasatosporales</taxon>
        <taxon>Streptomycetaceae</taxon>
        <taxon>Streptomyces</taxon>
    </lineage>
</organism>
<accession>A0ABN3LIE3</accession>
<evidence type="ECO:0000313" key="3">
    <source>
        <dbReference type="Proteomes" id="UP001501358"/>
    </source>
</evidence>
<feature type="region of interest" description="Disordered" evidence="1">
    <location>
        <begin position="1"/>
        <end position="49"/>
    </location>
</feature>
<gene>
    <name evidence="2" type="ORF">GCM10010406_21390</name>
</gene>
<sequence length="49" mass="5502">MSAPRENRVLAEPATPETCRKDYGSSQERDQREAAADANRAMLPLRVSR</sequence>
<reference evidence="2 3" key="1">
    <citation type="journal article" date="2019" name="Int. J. Syst. Evol. Microbiol.">
        <title>The Global Catalogue of Microorganisms (GCM) 10K type strain sequencing project: providing services to taxonomists for standard genome sequencing and annotation.</title>
        <authorList>
            <consortium name="The Broad Institute Genomics Platform"/>
            <consortium name="The Broad Institute Genome Sequencing Center for Infectious Disease"/>
            <person name="Wu L."/>
            <person name="Ma J."/>
        </authorList>
    </citation>
    <scope>NUCLEOTIDE SEQUENCE [LARGE SCALE GENOMIC DNA]</scope>
    <source>
        <strain evidence="2 3">JCM 6307</strain>
    </source>
</reference>
<proteinExistence type="predicted"/>
<protein>
    <submittedName>
        <fullName evidence="2">Uncharacterized protein</fullName>
    </submittedName>
</protein>
<comment type="caution">
    <text evidence="2">The sequence shown here is derived from an EMBL/GenBank/DDBJ whole genome shotgun (WGS) entry which is preliminary data.</text>
</comment>
<feature type="compositionally biased region" description="Basic and acidic residues" evidence="1">
    <location>
        <begin position="18"/>
        <end position="35"/>
    </location>
</feature>